<gene>
    <name evidence="1" type="ORF">LSALG_LOCUS30172</name>
</gene>
<organism evidence="1 2">
    <name type="scientific">Lactuca saligna</name>
    <name type="common">Willowleaf lettuce</name>
    <dbReference type="NCBI Taxonomy" id="75948"/>
    <lineage>
        <taxon>Eukaryota</taxon>
        <taxon>Viridiplantae</taxon>
        <taxon>Streptophyta</taxon>
        <taxon>Embryophyta</taxon>
        <taxon>Tracheophyta</taxon>
        <taxon>Spermatophyta</taxon>
        <taxon>Magnoliopsida</taxon>
        <taxon>eudicotyledons</taxon>
        <taxon>Gunneridae</taxon>
        <taxon>Pentapetalae</taxon>
        <taxon>asterids</taxon>
        <taxon>campanulids</taxon>
        <taxon>Asterales</taxon>
        <taxon>Asteraceae</taxon>
        <taxon>Cichorioideae</taxon>
        <taxon>Cichorieae</taxon>
        <taxon>Lactucinae</taxon>
        <taxon>Lactuca</taxon>
    </lineage>
</organism>
<name>A0AA35ZEF1_LACSI</name>
<dbReference type="AlphaFoldDB" id="A0AA35ZEF1"/>
<accession>A0AA35ZEF1</accession>
<reference evidence="1" key="1">
    <citation type="submission" date="2023-04" db="EMBL/GenBank/DDBJ databases">
        <authorList>
            <person name="Vijverberg K."/>
            <person name="Xiong W."/>
            <person name="Schranz E."/>
        </authorList>
    </citation>
    <scope>NUCLEOTIDE SEQUENCE</scope>
</reference>
<proteinExistence type="predicted"/>
<protein>
    <submittedName>
        <fullName evidence="1">Uncharacterized protein</fullName>
    </submittedName>
</protein>
<keyword evidence="2" id="KW-1185">Reference proteome</keyword>
<sequence>MRLEEGEEERSKEKRSSAKIQGQIRVIGAGEIPEQQQIVPGATHSAARSRVIDCQVRRYKVVEVWRLKWSRESMSHRASGDVDTVPAINDGCLYGYVVTFGPIIVFFACDPFTKGIMGVVCMLLGLMVLGKNGGEVGTMYWLGTPLFGNGGGVVWVRVGGDV</sequence>
<evidence type="ECO:0000313" key="2">
    <source>
        <dbReference type="Proteomes" id="UP001177003"/>
    </source>
</evidence>
<dbReference type="EMBL" id="OX465082">
    <property type="protein sequence ID" value="CAI9291008.1"/>
    <property type="molecule type" value="Genomic_DNA"/>
</dbReference>
<dbReference type="Proteomes" id="UP001177003">
    <property type="component" value="Chromosome 6"/>
</dbReference>
<evidence type="ECO:0000313" key="1">
    <source>
        <dbReference type="EMBL" id="CAI9291008.1"/>
    </source>
</evidence>